<dbReference type="EMBL" id="AMZH03015151">
    <property type="protein sequence ID" value="RRT46511.1"/>
    <property type="molecule type" value="Genomic_DNA"/>
</dbReference>
<dbReference type="Proteomes" id="UP000287651">
    <property type="component" value="Unassembled WGS sequence"/>
</dbReference>
<comment type="caution">
    <text evidence="1">The sequence shown here is derived from an EMBL/GenBank/DDBJ whole genome shotgun (WGS) entry which is preliminary data.</text>
</comment>
<name>A0A426Y4R0_ENSVE</name>
<organism evidence="1 2">
    <name type="scientific">Ensete ventricosum</name>
    <name type="common">Abyssinian banana</name>
    <name type="synonym">Musa ensete</name>
    <dbReference type="NCBI Taxonomy" id="4639"/>
    <lineage>
        <taxon>Eukaryota</taxon>
        <taxon>Viridiplantae</taxon>
        <taxon>Streptophyta</taxon>
        <taxon>Embryophyta</taxon>
        <taxon>Tracheophyta</taxon>
        <taxon>Spermatophyta</taxon>
        <taxon>Magnoliopsida</taxon>
        <taxon>Liliopsida</taxon>
        <taxon>Zingiberales</taxon>
        <taxon>Musaceae</taxon>
        <taxon>Ensete</taxon>
    </lineage>
</organism>
<gene>
    <name evidence="1" type="ORF">B296_00013984</name>
</gene>
<dbReference type="AlphaFoldDB" id="A0A426Y4R0"/>
<protein>
    <submittedName>
        <fullName evidence="1">Uncharacterized protein</fullName>
    </submittedName>
</protein>
<evidence type="ECO:0000313" key="2">
    <source>
        <dbReference type="Proteomes" id="UP000287651"/>
    </source>
</evidence>
<sequence length="98" mass="11906">MLEERRAKAYLKNLRYHRAVPQLYNQIIQPRPIGKGDRVLRRTEVSDPRRTQVKLALRWEGLYRVIRVIRDRTYILSMMEGRALPRTWHVSNLKKFYV</sequence>
<evidence type="ECO:0000313" key="1">
    <source>
        <dbReference type="EMBL" id="RRT46511.1"/>
    </source>
</evidence>
<reference evidence="1 2" key="1">
    <citation type="journal article" date="2014" name="Agronomy (Basel)">
        <title>A Draft Genome Sequence for Ensete ventricosum, the Drought-Tolerant Tree Against Hunger.</title>
        <authorList>
            <person name="Harrison J."/>
            <person name="Moore K.A."/>
            <person name="Paszkiewicz K."/>
            <person name="Jones T."/>
            <person name="Grant M."/>
            <person name="Ambacheew D."/>
            <person name="Muzemil S."/>
            <person name="Studholme D.J."/>
        </authorList>
    </citation>
    <scope>NUCLEOTIDE SEQUENCE [LARGE SCALE GENOMIC DNA]</scope>
</reference>
<proteinExistence type="predicted"/>
<accession>A0A426Y4R0</accession>